<dbReference type="InterPro" id="IPR038801">
    <property type="entry name" value="TAF1C"/>
</dbReference>
<accession>A0AAV5IPN5</accession>
<name>A0AAV5IPN5_9ROSI</name>
<evidence type="ECO:0000313" key="2">
    <source>
        <dbReference type="Proteomes" id="UP001054252"/>
    </source>
</evidence>
<dbReference type="EMBL" id="BPVZ01000015">
    <property type="protein sequence ID" value="GKV00500.1"/>
    <property type="molecule type" value="Genomic_DNA"/>
</dbReference>
<comment type="caution">
    <text evidence="1">The sequence shown here is derived from an EMBL/GenBank/DDBJ whole genome shotgun (WGS) entry which is preliminary data.</text>
</comment>
<keyword evidence="2" id="KW-1185">Reference proteome</keyword>
<dbReference type="PANTHER" id="PTHR15319">
    <property type="entry name" value="TATA BOX-BINDING PROTEIN ASSOCIATED FACTOR RNA POLYMERASE I SUBUNIT C"/>
    <property type="match status" value="1"/>
</dbReference>
<proteinExistence type="predicted"/>
<evidence type="ECO:0000313" key="1">
    <source>
        <dbReference type="EMBL" id="GKV00500.1"/>
    </source>
</evidence>
<organism evidence="1 2">
    <name type="scientific">Rubroshorea leprosula</name>
    <dbReference type="NCBI Taxonomy" id="152421"/>
    <lineage>
        <taxon>Eukaryota</taxon>
        <taxon>Viridiplantae</taxon>
        <taxon>Streptophyta</taxon>
        <taxon>Embryophyta</taxon>
        <taxon>Tracheophyta</taxon>
        <taxon>Spermatophyta</taxon>
        <taxon>Magnoliopsida</taxon>
        <taxon>eudicotyledons</taxon>
        <taxon>Gunneridae</taxon>
        <taxon>Pentapetalae</taxon>
        <taxon>rosids</taxon>
        <taxon>malvids</taxon>
        <taxon>Malvales</taxon>
        <taxon>Dipterocarpaceae</taxon>
        <taxon>Rubroshorea</taxon>
    </lineage>
</organism>
<reference evidence="1 2" key="1">
    <citation type="journal article" date="2021" name="Commun. Biol.">
        <title>The genome of Shorea leprosula (Dipterocarpaceae) highlights the ecological relevance of drought in aseasonal tropical rainforests.</title>
        <authorList>
            <person name="Ng K.K.S."/>
            <person name="Kobayashi M.J."/>
            <person name="Fawcett J.A."/>
            <person name="Hatakeyama M."/>
            <person name="Paape T."/>
            <person name="Ng C.H."/>
            <person name="Ang C.C."/>
            <person name="Tnah L.H."/>
            <person name="Lee C.T."/>
            <person name="Nishiyama T."/>
            <person name="Sese J."/>
            <person name="O'Brien M.J."/>
            <person name="Copetti D."/>
            <person name="Mohd Noor M.I."/>
            <person name="Ong R.C."/>
            <person name="Putra M."/>
            <person name="Sireger I.Z."/>
            <person name="Indrioko S."/>
            <person name="Kosugi Y."/>
            <person name="Izuno A."/>
            <person name="Isagi Y."/>
            <person name="Lee S.L."/>
            <person name="Shimizu K.K."/>
        </authorList>
    </citation>
    <scope>NUCLEOTIDE SEQUENCE [LARGE SCALE GENOMIC DNA]</scope>
    <source>
        <strain evidence="1">214</strain>
    </source>
</reference>
<dbReference type="GO" id="GO:0001650">
    <property type="term" value="C:fibrillar center"/>
    <property type="evidence" value="ECO:0007669"/>
    <property type="project" value="TreeGrafter"/>
</dbReference>
<gene>
    <name evidence="1" type="ORF">SLEP1_g13176</name>
</gene>
<protein>
    <recommendedName>
        <fullName evidence="3">Glutamine amidotransferase type-2 domain-containing protein</fullName>
    </recommendedName>
</protein>
<evidence type="ECO:0008006" key="3">
    <source>
        <dbReference type="Google" id="ProtNLM"/>
    </source>
</evidence>
<dbReference type="AlphaFoldDB" id="A0AAV5IPN5"/>
<dbReference type="PANTHER" id="PTHR15319:SF1">
    <property type="entry name" value="TATA BOX-BINDING PROTEIN-ASSOCIATED FACTOR RNA POLYMERASE I SUBUNIT C"/>
    <property type="match status" value="1"/>
</dbReference>
<dbReference type="GO" id="GO:0001164">
    <property type="term" value="F:RNA polymerase I core promoter sequence-specific DNA binding"/>
    <property type="evidence" value="ECO:0007669"/>
    <property type="project" value="TreeGrafter"/>
</dbReference>
<dbReference type="Proteomes" id="UP001054252">
    <property type="component" value="Unassembled WGS sequence"/>
</dbReference>
<sequence>MLMWYAPVGKEQFFAFSRPRSNGFQFVLASDSLLILCDVRKPLMPLLYWAHDLGKPSCYIDVFKLSELRSQSSSEMHEWATESGFCIIVGSFWDCEFRLFCYGPYLPACKESITSGIQIVREDALPGQIDWGQKKEMVLGFGILN</sequence>